<evidence type="ECO:0000313" key="9">
    <source>
        <dbReference type="Proteomes" id="UP000324832"/>
    </source>
</evidence>
<evidence type="ECO:0000256" key="1">
    <source>
        <dbReference type="ARBA" id="ARBA00004141"/>
    </source>
</evidence>
<evidence type="ECO:0000256" key="5">
    <source>
        <dbReference type="ARBA" id="ARBA00022989"/>
    </source>
</evidence>
<dbReference type="GO" id="GO:0016020">
    <property type="term" value="C:membrane"/>
    <property type="evidence" value="ECO:0007669"/>
    <property type="project" value="UniProtKB-SubCell"/>
</dbReference>
<dbReference type="EMBL" id="FZQP02006948">
    <property type="protein sequence ID" value="VVD05260.1"/>
    <property type="molecule type" value="Genomic_DNA"/>
</dbReference>
<evidence type="ECO:0000256" key="3">
    <source>
        <dbReference type="ARBA" id="ARBA00022448"/>
    </source>
</evidence>
<dbReference type="GO" id="GO:0022857">
    <property type="term" value="F:transmembrane transporter activity"/>
    <property type="evidence" value="ECO:0007669"/>
    <property type="project" value="InterPro"/>
</dbReference>
<evidence type="ECO:0008006" key="10">
    <source>
        <dbReference type="Google" id="ProtNLM"/>
    </source>
</evidence>
<feature type="transmembrane region" description="Helical" evidence="7">
    <location>
        <begin position="97"/>
        <end position="119"/>
    </location>
</feature>
<protein>
    <recommendedName>
        <fullName evidence="10">Major facilitator superfamily (MFS) profile domain-containing protein</fullName>
    </recommendedName>
</protein>
<comment type="similarity">
    <text evidence="2">Belongs to the major facilitator superfamily.</text>
</comment>
<keyword evidence="3" id="KW-0813">Transport</keyword>
<accession>A0A5E4R7E3</accession>
<sequence length="196" mass="22197">MQLCTCGQCLLLLHDGGPELRHVVRAASCQVRAATHDLPSGTYQHGLHEWWSGQCLLLGNRWRCLRQEKCPEHDTTGRFYVTASTEHNLVGAKKRQIYLDITGMSFVAAWLILPAVAWLVIPFNVNSQPTLWPIYSWRLYIAICSIPGFLAGIWLTFLPESPRLLSDTNRGEEALKIMNYINKSNNGLDAEFKREG</sequence>
<dbReference type="InterPro" id="IPR036259">
    <property type="entry name" value="MFS_trans_sf"/>
</dbReference>
<dbReference type="SUPFAM" id="SSF103473">
    <property type="entry name" value="MFS general substrate transporter"/>
    <property type="match status" value="1"/>
</dbReference>
<name>A0A5E4R7E3_9NEOP</name>
<dbReference type="InterPro" id="IPR005828">
    <property type="entry name" value="MFS_sugar_transport-like"/>
</dbReference>
<dbReference type="Pfam" id="PF00083">
    <property type="entry name" value="Sugar_tr"/>
    <property type="match status" value="1"/>
</dbReference>
<evidence type="ECO:0000256" key="7">
    <source>
        <dbReference type="SAM" id="Phobius"/>
    </source>
</evidence>
<keyword evidence="5 7" id="KW-1133">Transmembrane helix</keyword>
<reference evidence="8 9" key="1">
    <citation type="submission" date="2017-07" db="EMBL/GenBank/DDBJ databases">
        <authorList>
            <person name="Talla V."/>
            <person name="Backstrom N."/>
        </authorList>
    </citation>
    <scope>NUCLEOTIDE SEQUENCE [LARGE SCALE GENOMIC DNA]</scope>
</reference>
<comment type="subcellular location">
    <subcellularLocation>
        <location evidence="1">Membrane</location>
        <topology evidence="1">Multi-pass membrane protein</topology>
    </subcellularLocation>
</comment>
<keyword evidence="4 7" id="KW-0812">Transmembrane</keyword>
<proteinExistence type="inferred from homology"/>
<keyword evidence="9" id="KW-1185">Reference proteome</keyword>
<dbReference type="AlphaFoldDB" id="A0A5E4R7E3"/>
<dbReference type="PANTHER" id="PTHR23511:SF38">
    <property type="entry name" value="SYNAPTIC VESICLE 2-RELATED PROTEIN-LIKE PROTEIN"/>
    <property type="match status" value="1"/>
</dbReference>
<evidence type="ECO:0000313" key="8">
    <source>
        <dbReference type="EMBL" id="VVD05260.1"/>
    </source>
</evidence>
<organism evidence="8 9">
    <name type="scientific">Leptidea sinapis</name>
    <dbReference type="NCBI Taxonomy" id="189913"/>
    <lineage>
        <taxon>Eukaryota</taxon>
        <taxon>Metazoa</taxon>
        <taxon>Ecdysozoa</taxon>
        <taxon>Arthropoda</taxon>
        <taxon>Hexapoda</taxon>
        <taxon>Insecta</taxon>
        <taxon>Pterygota</taxon>
        <taxon>Neoptera</taxon>
        <taxon>Endopterygota</taxon>
        <taxon>Lepidoptera</taxon>
        <taxon>Glossata</taxon>
        <taxon>Ditrysia</taxon>
        <taxon>Papilionoidea</taxon>
        <taxon>Pieridae</taxon>
        <taxon>Dismorphiinae</taxon>
        <taxon>Leptidea</taxon>
    </lineage>
</organism>
<evidence type="ECO:0000256" key="2">
    <source>
        <dbReference type="ARBA" id="ARBA00008335"/>
    </source>
</evidence>
<evidence type="ECO:0000256" key="6">
    <source>
        <dbReference type="ARBA" id="ARBA00023136"/>
    </source>
</evidence>
<dbReference type="Proteomes" id="UP000324832">
    <property type="component" value="Unassembled WGS sequence"/>
</dbReference>
<keyword evidence="6 7" id="KW-0472">Membrane</keyword>
<feature type="transmembrane region" description="Helical" evidence="7">
    <location>
        <begin position="139"/>
        <end position="158"/>
    </location>
</feature>
<dbReference type="PANTHER" id="PTHR23511">
    <property type="entry name" value="SYNAPTIC VESICLE GLYCOPROTEIN 2"/>
    <property type="match status" value="1"/>
</dbReference>
<dbReference type="Gene3D" id="1.20.1250.20">
    <property type="entry name" value="MFS general substrate transporter like domains"/>
    <property type="match status" value="1"/>
</dbReference>
<gene>
    <name evidence="8" type="ORF">LSINAPIS_LOCUS14837</name>
</gene>
<evidence type="ECO:0000256" key="4">
    <source>
        <dbReference type="ARBA" id="ARBA00022692"/>
    </source>
</evidence>